<evidence type="ECO:0008006" key="8">
    <source>
        <dbReference type="Google" id="ProtNLM"/>
    </source>
</evidence>
<feature type="domain" description="Rapamycin-insensitive companion of mTOR middle" evidence="3">
    <location>
        <begin position="447"/>
        <end position="784"/>
    </location>
</feature>
<dbReference type="GO" id="GO:0038203">
    <property type="term" value="P:TORC2 signaling"/>
    <property type="evidence" value="ECO:0007669"/>
    <property type="project" value="TreeGrafter"/>
</dbReference>
<dbReference type="InterPro" id="IPR028267">
    <property type="entry name" value="Pianissimo_N"/>
</dbReference>
<name>A0A8J8P3X5_HALGN</name>
<dbReference type="Pfam" id="PF14668">
    <property type="entry name" value="RICTOR_V"/>
    <property type="match status" value="1"/>
</dbReference>
<dbReference type="SMART" id="SM01308">
    <property type="entry name" value="RICTOR_N"/>
    <property type="match status" value="1"/>
</dbReference>
<dbReference type="EMBL" id="RRYP01000925">
    <property type="protein sequence ID" value="TNV86652.1"/>
    <property type="molecule type" value="Genomic_DNA"/>
</dbReference>
<dbReference type="InterPro" id="IPR029452">
    <property type="entry name" value="RICTOR_V"/>
</dbReference>
<comment type="caution">
    <text evidence="6">The sequence shown here is derived from an EMBL/GenBank/DDBJ whole genome shotgun (WGS) entry which is preliminary data.</text>
</comment>
<dbReference type="InterPro" id="IPR029451">
    <property type="entry name" value="RICTOR_M"/>
</dbReference>
<evidence type="ECO:0000313" key="7">
    <source>
        <dbReference type="Proteomes" id="UP000785679"/>
    </source>
</evidence>
<dbReference type="Proteomes" id="UP000785679">
    <property type="component" value="Unassembled WGS sequence"/>
</dbReference>
<protein>
    <recommendedName>
        <fullName evidence="8">Cytosolic regulator of adenylyl cyclase</fullName>
    </recommendedName>
</protein>
<dbReference type="InterPro" id="IPR016024">
    <property type="entry name" value="ARM-type_fold"/>
</dbReference>
<feature type="domain" description="Rapamycin-insensitive companion of mTOR" evidence="5">
    <location>
        <begin position="1143"/>
        <end position="1215"/>
    </location>
</feature>
<evidence type="ECO:0000259" key="4">
    <source>
        <dbReference type="SMART" id="SM01308"/>
    </source>
</evidence>
<dbReference type="InterPro" id="IPR029453">
    <property type="entry name" value="Rictor_IV"/>
</dbReference>
<feature type="compositionally biased region" description="Low complexity" evidence="2">
    <location>
        <begin position="604"/>
        <end position="621"/>
    </location>
</feature>
<dbReference type="PANTHER" id="PTHR13298:SF11">
    <property type="entry name" value="RAPAMYCIN-INSENSITIVE COMPANION OF MTOR"/>
    <property type="match status" value="1"/>
</dbReference>
<dbReference type="Pfam" id="PF14666">
    <property type="entry name" value="RICTOR_M"/>
    <property type="match status" value="1"/>
</dbReference>
<dbReference type="InterPro" id="IPR028268">
    <property type="entry name" value="Pianissimo_fam"/>
</dbReference>
<proteinExistence type="inferred from homology"/>
<accession>A0A8J8P3X5</accession>
<keyword evidence="7" id="KW-1185">Reference proteome</keyword>
<evidence type="ECO:0000256" key="1">
    <source>
        <dbReference type="ARBA" id="ARBA00008878"/>
    </source>
</evidence>
<comment type="similarity">
    <text evidence="1">Belongs to the RICTOR family.</text>
</comment>
<evidence type="ECO:0000313" key="6">
    <source>
        <dbReference type="EMBL" id="TNV86652.1"/>
    </source>
</evidence>
<sequence>MKRELYPKFRKILLLRERDRTLRETCIRILRKILKVSKKIAPIMRDEKIHVVVGFFIEREFKSSTVAKERYQCLKFIDAWQQKSPDTFPLIFGQILVSIAKNIEDAQLRRKSIEQLLTMCVHCPQVAANVGAIRLIIESLLDLSLQGTRYDLISSTILILLNDPRTRVFVRHFQDLSRIFSIFTTVDGVTKEPKKDVMEKIQQQMGLASKSIVNIMRNWNGVIYLTASPLGLESLINSLTQPIHMYKKLAILDTFVDIFNIPIYIASSDISSMGSSSSVCLSSSIVNFNENLLNNYVALLLQSFYYCGIYEALIKLATTTEEGSEINKKSKFLLKKIMYLSSYLMPEVPHFPSLIKIATDFSPENQYTRTRATKMIKELSTISLRNPLEMSKNNEIFGGSSQQTSKDFSKVFMNCYEYFNAMQVGLPFNTVISNYLVDLKSYYYSEIDDQKFNLRIKQSGVLQQKEFKKWNWPVINEILEGNLLTPARLEDVMKKTKFIKRLLNFFMPSKQHFINMEWREENLFYARAGYNLIKTLLSSKEGQKALSSSPGVFFMFGLTFVENKDNIFHHQKSFLQEICDILEKEADFLQKSRQNYGKKKRRQSQVQSSTASMAASAASAQGLRSTMPTMPSPSFAGQQQQMRAGGQMNHLTAMQAGLSPNMMGMPGMNAGIDPSSQVGATEDQRFFTKKRLTQTMLREYLSWLGLFTTTKDGIKLLKKFKIFDHLMKLVDNNGYYDHFCQIILQSFDYGFASQTRKMLEVWIRKCSPNLAKSIIELFRMLFRSGLNDFYHWCLPFLSQLVGSAYNNEEISAVAFDVLEEVCFDQNSLNQLLMINERILDTFHQERTQHSELFITKFLRSQLGFQTLKREGWLQNKMQEWKSSENEQYILRLEKHLYDGLQMNQMNSQLQNYAMTVWIPIYDHSNDFKNELMILKRYPFQIQIKVESLSNEIIAQETLQTYIECDGDNQLQIVGKIVNKHSKLYGVPIEGYYYISVSMRLGSCFVDTKGEKCNDPFWTITDVNDKSKQQATPGPKGQASNKFRIFKNGIHFNFLRGAQSEYASSTENGATLGATPSGQTEQQKVFLDSVIYKVQILPQKYKIIKTPVHLYGELVKTTEGAQFLKQTNDVDYFKKEMLNPETTLTRKRAALWTLGHIGSSEYGFSLLQEYDVLKEIVNLAENSEILSLRGTSIYSLGLICNSSEGRREVQKYNWMSSLSQGVSVCLPRDPKCLFKVSDYTFKGDLATRTDVWDRIDKFNLQLPLAGDEGEIIKLIGNLINGVTEMKALEDLRNMLQKQKQTFMNPKIFEHVLVLLSIYRFKPKARKFIFNMFEDIIFSDKMLYENQFDM</sequence>
<feature type="domain" description="Rapamycin-insensitive companion of mTOR N-terminal" evidence="4">
    <location>
        <begin position="8"/>
        <end position="346"/>
    </location>
</feature>
<gene>
    <name evidence="6" type="ORF">FGO68_gene15797</name>
</gene>
<organism evidence="6 7">
    <name type="scientific">Halteria grandinella</name>
    <dbReference type="NCBI Taxonomy" id="5974"/>
    <lineage>
        <taxon>Eukaryota</taxon>
        <taxon>Sar</taxon>
        <taxon>Alveolata</taxon>
        <taxon>Ciliophora</taxon>
        <taxon>Intramacronucleata</taxon>
        <taxon>Spirotrichea</taxon>
        <taxon>Stichotrichia</taxon>
        <taxon>Sporadotrichida</taxon>
        <taxon>Halteriidae</taxon>
        <taxon>Halteria</taxon>
    </lineage>
</organism>
<dbReference type="SUPFAM" id="SSF48371">
    <property type="entry name" value="ARM repeat"/>
    <property type="match status" value="2"/>
</dbReference>
<dbReference type="Pfam" id="PF14663">
    <property type="entry name" value="RasGEF_N_2"/>
    <property type="match status" value="1"/>
</dbReference>
<dbReference type="SMART" id="SM01310">
    <property type="entry name" value="RICTOR_V"/>
    <property type="match status" value="1"/>
</dbReference>
<dbReference type="OrthoDB" id="14744at2759"/>
<dbReference type="SMART" id="SM01303">
    <property type="entry name" value="RasGEF_N_2"/>
    <property type="match status" value="1"/>
</dbReference>
<dbReference type="GO" id="GO:0031932">
    <property type="term" value="C:TORC2 complex"/>
    <property type="evidence" value="ECO:0007669"/>
    <property type="project" value="InterPro"/>
</dbReference>
<evidence type="ECO:0000259" key="5">
    <source>
        <dbReference type="SMART" id="SM01310"/>
    </source>
</evidence>
<reference evidence="6" key="1">
    <citation type="submission" date="2019-06" db="EMBL/GenBank/DDBJ databases">
        <authorList>
            <person name="Zheng W."/>
        </authorList>
    </citation>
    <scope>NUCLEOTIDE SEQUENCE</scope>
    <source>
        <strain evidence="6">QDHG01</strain>
    </source>
</reference>
<dbReference type="PANTHER" id="PTHR13298">
    <property type="entry name" value="CYTOSOLIC REGULATOR PIANISSIMO"/>
    <property type="match status" value="1"/>
</dbReference>
<evidence type="ECO:0000259" key="3">
    <source>
        <dbReference type="SMART" id="SM01307"/>
    </source>
</evidence>
<evidence type="ECO:0000256" key="2">
    <source>
        <dbReference type="SAM" id="MobiDB-lite"/>
    </source>
</evidence>
<feature type="region of interest" description="Disordered" evidence="2">
    <location>
        <begin position="593"/>
        <end position="644"/>
    </location>
</feature>
<dbReference type="SMART" id="SM01307">
    <property type="entry name" value="RICTOR_M"/>
    <property type="match status" value="1"/>
</dbReference>
<dbReference type="Pfam" id="PF14664">
    <property type="entry name" value="RICTOR_N"/>
    <property type="match status" value="1"/>
</dbReference>